<proteinExistence type="predicted"/>
<dbReference type="GO" id="GO:0004519">
    <property type="term" value="F:endonuclease activity"/>
    <property type="evidence" value="ECO:0007669"/>
    <property type="project" value="InterPro"/>
</dbReference>
<dbReference type="Pfam" id="PF04471">
    <property type="entry name" value="Mrr_cat"/>
    <property type="match status" value="1"/>
</dbReference>
<gene>
    <name evidence="2" type="ORF">GGD50_005663</name>
</gene>
<dbReference type="AlphaFoldDB" id="A0A7W8XX63"/>
<evidence type="ECO:0000259" key="1">
    <source>
        <dbReference type="Pfam" id="PF04471"/>
    </source>
</evidence>
<name>A0A7W8XX63_9HYPH</name>
<dbReference type="Gene3D" id="3.40.1350.10">
    <property type="match status" value="1"/>
</dbReference>
<evidence type="ECO:0000313" key="2">
    <source>
        <dbReference type="EMBL" id="MBB5577014.1"/>
    </source>
</evidence>
<feature type="domain" description="Restriction endonuclease type IV Mrr" evidence="1">
    <location>
        <begin position="2"/>
        <end position="70"/>
    </location>
</feature>
<organism evidence="2 3">
    <name type="scientific">Rhizobium paranaense</name>
    <dbReference type="NCBI Taxonomy" id="1650438"/>
    <lineage>
        <taxon>Bacteria</taxon>
        <taxon>Pseudomonadati</taxon>
        <taxon>Pseudomonadota</taxon>
        <taxon>Alphaproteobacteria</taxon>
        <taxon>Hyphomicrobiales</taxon>
        <taxon>Rhizobiaceae</taxon>
        <taxon>Rhizobium/Agrobacterium group</taxon>
        <taxon>Rhizobium</taxon>
    </lineage>
</organism>
<reference evidence="2 3" key="1">
    <citation type="submission" date="2020-08" db="EMBL/GenBank/DDBJ databases">
        <title>Genomic Encyclopedia of Type Strains, Phase IV (KMG-V): Genome sequencing to study the core and pangenomes of soil and plant-associated prokaryotes.</title>
        <authorList>
            <person name="Whitman W."/>
        </authorList>
    </citation>
    <scope>NUCLEOTIDE SEQUENCE [LARGE SCALE GENOMIC DNA]</scope>
    <source>
        <strain evidence="2 3">SEMIA 4064</strain>
    </source>
</reference>
<dbReference type="Proteomes" id="UP000549882">
    <property type="component" value="Unassembled WGS sequence"/>
</dbReference>
<comment type="caution">
    <text evidence="2">The sequence shown here is derived from an EMBL/GenBank/DDBJ whole genome shotgun (WGS) entry which is preliminary data.</text>
</comment>
<accession>A0A7W8XX63</accession>
<evidence type="ECO:0000313" key="3">
    <source>
        <dbReference type="Proteomes" id="UP000549882"/>
    </source>
</evidence>
<dbReference type="InterPro" id="IPR011856">
    <property type="entry name" value="tRNA_endonuc-like_dom_sf"/>
</dbReference>
<sequence>MTLTPGSRDGGKDVILECEFAGKQATYYVEIMHWRSSARVGTDAVEKLLKVIVREEKAGSLFLSTYGFTEMRSSS</sequence>
<dbReference type="EMBL" id="JACHBI010000016">
    <property type="protein sequence ID" value="MBB5577014.1"/>
    <property type="molecule type" value="Genomic_DNA"/>
</dbReference>
<keyword evidence="3" id="KW-1185">Reference proteome</keyword>
<dbReference type="GO" id="GO:0009307">
    <property type="term" value="P:DNA restriction-modification system"/>
    <property type="evidence" value="ECO:0007669"/>
    <property type="project" value="InterPro"/>
</dbReference>
<dbReference type="GO" id="GO:0003677">
    <property type="term" value="F:DNA binding"/>
    <property type="evidence" value="ECO:0007669"/>
    <property type="project" value="InterPro"/>
</dbReference>
<protein>
    <recommendedName>
        <fullName evidence="1">Restriction endonuclease type IV Mrr domain-containing protein</fullName>
    </recommendedName>
</protein>
<dbReference type="InterPro" id="IPR007560">
    <property type="entry name" value="Restrct_endonuc_IV_Mrr"/>
</dbReference>